<dbReference type="OrthoDB" id="172011at2157"/>
<organism evidence="2 3">
    <name type="scientific">Halopelagius longus</name>
    <dbReference type="NCBI Taxonomy" id="1236180"/>
    <lineage>
        <taxon>Archaea</taxon>
        <taxon>Methanobacteriati</taxon>
        <taxon>Methanobacteriota</taxon>
        <taxon>Stenosarchaea group</taxon>
        <taxon>Halobacteria</taxon>
        <taxon>Halobacteriales</taxon>
        <taxon>Haloferacaceae</taxon>
    </lineage>
</organism>
<evidence type="ECO:0000313" key="1">
    <source>
        <dbReference type="EMBL" id="RDI71289.1"/>
    </source>
</evidence>
<dbReference type="AlphaFoldDB" id="A0A1H1DDN4"/>
<dbReference type="Proteomes" id="UP000199289">
    <property type="component" value="Unassembled WGS sequence"/>
</dbReference>
<accession>A0A1H1DDN4</accession>
<proteinExistence type="predicted"/>
<name>A0A1H1DDN4_9EURY</name>
<keyword evidence="4" id="KW-1185">Reference proteome</keyword>
<sequence length="62" mass="6714">MAHSPDLPERFVCTNCHAIFAGTPEGTGDSADFRAPNSCSACGETAFVSIERFVYHHRNEGV</sequence>
<reference evidence="3" key="1">
    <citation type="submission" date="2016-10" db="EMBL/GenBank/DDBJ databases">
        <authorList>
            <person name="Varghese N."/>
            <person name="Submissions S."/>
        </authorList>
    </citation>
    <scope>NUCLEOTIDE SEQUENCE [LARGE SCALE GENOMIC DNA]</scope>
    <source>
        <strain evidence="3">CGMCC 1.12397</strain>
    </source>
</reference>
<protein>
    <recommendedName>
        <fullName evidence="5">Small CPxCG-related zinc finger protein</fullName>
    </recommendedName>
</protein>
<evidence type="ECO:0000313" key="4">
    <source>
        <dbReference type="Proteomes" id="UP000255421"/>
    </source>
</evidence>
<dbReference type="Proteomes" id="UP000255421">
    <property type="component" value="Unassembled WGS sequence"/>
</dbReference>
<reference evidence="2" key="2">
    <citation type="submission" date="2016-10" db="EMBL/GenBank/DDBJ databases">
        <authorList>
            <person name="de Groot N.N."/>
        </authorList>
    </citation>
    <scope>NUCLEOTIDE SEQUENCE [LARGE SCALE GENOMIC DNA]</scope>
    <source>
        <strain evidence="2">CGMCC 1.12397</strain>
    </source>
</reference>
<gene>
    <name evidence="1" type="ORF">DWB78_05825</name>
    <name evidence="2" type="ORF">SAMN05216278_2363</name>
</gene>
<reference evidence="1 4" key="3">
    <citation type="submission" date="2018-07" db="EMBL/GenBank/DDBJ databases">
        <title>Genome sequence of extremly halophilic archaeon Halopelagius longus strain BC12-B1.</title>
        <authorList>
            <person name="Zhang X."/>
        </authorList>
    </citation>
    <scope>NUCLEOTIDE SEQUENCE [LARGE SCALE GENOMIC DNA]</scope>
    <source>
        <strain evidence="1 4">BC12-B1</strain>
    </source>
</reference>
<evidence type="ECO:0000313" key="3">
    <source>
        <dbReference type="Proteomes" id="UP000199289"/>
    </source>
</evidence>
<dbReference type="EMBL" id="QQST01000001">
    <property type="protein sequence ID" value="RDI71289.1"/>
    <property type="molecule type" value="Genomic_DNA"/>
</dbReference>
<dbReference type="RefSeq" id="WP_092537592.1">
    <property type="nucleotide sequence ID" value="NZ_FNKQ01000003.1"/>
</dbReference>
<evidence type="ECO:0008006" key="5">
    <source>
        <dbReference type="Google" id="ProtNLM"/>
    </source>
</evidence>
<dbReference type="EMBL" id="FNKQ01000003">
    <property type="protein sequence ID" value="SDQ74607.1"/>
    <property type="molecule type" value="Genomic_DNA"/>
</dbReference>
<evidence type="ECO:0000313" key="2">
    <source>
        <dbReference type="EMBL" id="SDQ74607.1"/>
    </source>
</evidence>